<dbReference type="EMBL" id="SMFO01000001">
    <property type="protein sequence ID" value="TDE06297.1"/>
    <property type="molecule type" value="Genomic_DNA"/>
</dbReference>
<evidence type="ECO:0000313" key="1">
    <source>
        <dbReference type="EMBL" id="TDE06297.1"/>
    </source>
</evidence>
<gene>
    <name evidence="1" type="ORF">E0F98_01375</name>
</gene>
<keyword evidence="2" id="KW-1185">Reference proteome</keyword>
<proteinExistence type="predicted"/>
<evidence type="ECO:0000313" key="2">
    <source>
        <dbReference type="Proteomes" id="UP000294597"/>
    </source>
</evidence>
<dbReference type="AlphaFoldDB" id="A0A4R5D1X7"/>
<organism evidence="1 2">
    <name type="scientific">Flavobacterium hiemivividum</name>
    <dbReference type="NCBI Taxonomy" id="2541734"/>
    <lineage>
        <taxon>Bacteria</taxon>
        <taxon>Pseudomonadati</taxon>
        <taxon>Bacteroidota</taxon>
        <taxon>Flavobacteriia</taxon>
        <taxon>Flavobacteriales</taxon>
        <taxon>Flavobacteriaceae</taxon>
        <taxon>Flavobacterium</taxon>
    </lineage>
</organism>
<dbReference type="Proteomes" id="UP000294597">
    <property type="component" value="Unassembled WGS sequence"/>
</dbReference>
<reference evidence="1 2" key="1">
    <citation type="submission" date="2019-03" db="EMBL/GenBank/DDBJ databases">
        <title>Flavobacterium TSA-D2 sp. nov., isolated from arctic soil.</title>
        <authorList>
            <person name="Chaudhary D.K."/>
        </authorList>
    </citation>
    <scope>NUCLEOTIDE SEQUENCE [LARGE SCALE GENOMIC DNA]</scope>
    <source>
        <strain evidence="1 2">TSA-D2</strain>
    </source>
</reference>
<comment type="caution">
    <text evidence="1">The sequence shown here is derived from an EMBL/GenBank/DDBJ whole genome shotgun (WGS) entry which is preliminary data.</text>
</comment>
<dbReference type="RefSeq" id="WP_132108471.1">
    <property type="nucleotide sequence ID" value="NZ_SMFO01000001.1"/>
</dbReference>
<accession>A0A4R5D1X7</accession>
<name>A0A4R5D1X7_9FLAO</name>
<protein>
    <submittedName>
        <fullName evidence="1">Uncharacterized protein</fullName>
    </submittedName>
</protein>
<sequence length="88" mass="10292">MGLQELKQKIQRQLEDADERSLRIVSSVFDNYLSEETPDTSVENSITLQEKKAIDEALIPVEKKQTISHDLVMEETKKKYSKYFKDKN</sequence>